<reference evidence="2" key="1">
    <citation type="journal article" date="2022" name="bioRxiv">
        <title>Genomics of Preaxostyla Flagellates Illuminates Evolutionary Transitions and the Path Towards Mitochondrial Loss.</title>
        <authorList>
            <person name="Novak L.V.F."/>
            <person name="Treitli S.C."/>
            <person name="Pyrih J."/>
            <person name="Halakuc P."/>
            <person name="Pipaliya S.V."/>
            <person name="Vacek V."/>
            <person name="Brzon O."/>
            <person name="Soukal P."/>
            <person name="Eme L."/>
            <person name="Dacks J.B."/>
            <person name="Karnkowska A."/>
            <person name="Elias M."/>
            <person name="Hampl V."/>
        </authorList>
    </citation>
    <scope>NUCLEOTIDE SEQUENCE</scope>
    <source>
        <strain evidence="2">RCP-MX</strain>
    </source>
</reference>
<proteinExistence type="predicted"/>
<feature type="region of interest" description="Disordered" evidence="1">
    <location>
        <begin position="125"/>
        <end position="188"/>
    </location>
</feature>
<accession>A0ABQ8UMM3</accession>
<sequence length="555" mass="61621">MTIYPIICISHTIDNAAKDLLNSPGDIILAAAFFPGAKKGIIPLVLETLSNLVRRDPDLYRKIHEVCPSEMPNGVDSRFNYFLDVIIYLLSQGPASHPTFDLHNNRLADLLPVLRSYLHESAKLEDHKIREQRRRKREAASKAPAPAAKPTARYSLRKRPAPAPPEEPEEIEDEPEEDERAPLLTARRRDPLGKDLSTVLAILSDETVVARMFAYLEAARRLREDLVWSMSSSNRSMLLYHRLKETRRLLEEATIHPEATFKLTSGIHIGDSQFIPQLCRQAAETVLRSHISRFERYLHVPFSPAALCDKRETQQVARELLVETRENIWQGQAAKVLGDAGLAPTTRRSRTPCTACCARPGGRSWSLQGLAGGKPIEEYPALEVILHSIYDAMPLNQDLPVKQWQWRAARQQYEEKARQERALSRKRRAEASKSSGGRKKSRASAGAPPCLPGVTGAFDPCAPCAPCAPYAPYAYAPYAPCAPCACIPYACTPFACTPYAPYAPFACAPFAPHIPQPPPEYFNLPSPLPLPGMPPRAVGGVPPPPGLRPVMLTRH</sequence>
<keyword evidence="3" id="KW-1185">Reference proteome</keyword>
<evidence type="ECO:0000313" key="2">
    <source>
        <dbReference type="EMBL" id="KAJ4459711.1"/>
    </source>
</evidence>
<evidence type="ECO:0000256" key="1">
    <source>
        <dbReference type="SAM" id="MobiDB-lite"/>
    </source>
</evidence>
<dbReference type="EMBL" id="JAPMOS010000017">
    <property type="protein sequence ID" value="KAJ4459711.1"/>
    <property type="molecule type" value="Genomic_DNA"/>
</dbReference>
<feature type="compositionally biased region" description="Acidic residues" evidence="1">
    <location>
        <begin position="166"/>
        <end position="179"/>
    </location>
</feature>
<comment type="caution">
    <text evidence="2">The sequence shown here is derived from an EMBL/GenBank/DDBJ whole genome shotgun (WGS) entry which is preliminary data.</text>
</comment>
<feature type="compositionally biased region" description="Low complexity" evidence="1">
    <location>
        <begin position="141"/>
        <end position="153"/>
    </location>
</feature>
<evidence type="ECO:0000313" key="3">
    <source>
        <dbReference type="Proteomes" id="UP001141327"/>
    </source>
</evidence>
<protein>
    <submittedName>
        <fullName evidence="2">Uncharacterized protein</fullName>
    </submittedName>
</protein>
<gene>
    <name evidence="2" type="ORF">PAPYR_4098</name>
</gene>
<dbReference type="Proteomes" id="UP001141327">
    <property type="component" value="Unassembled WGS sequence"/>
</dbReference>
<feature type="region of interest" description="Disordered" evidence="1">
    <location>
        <begin position="417"/>
        <end position="447"/>
    </location>
</feature>
<organism evidence="2 3">
    <name type="scientific">Paratrimastix pyriformis</name>
    <dbReference type="NCBI Taxonomy" id="342808"/>
    <lineage>
        <taxon>Eukaryota</taxon>
        <taxon>Metamonada</taxon>
        <taxon>Preaxostyla</taxon>
        <taxon>Paratrimastigidae</taxon>
        <taxon>Paratrimastix</taxon>
    </lineage>
</organism>
<name>A0ABQ8UMM3_9EUKA</name>